<evidence type="ECO:0000313" key="2">
    <source>
        <dbReference type="EMBL" id="MFK9093658.1"/>
    </source>
</evidence>
<organism evidence="2 3">
    <name type="scientific">Bacillus salipaludis</name>
    <dbReference type="NCBI Taxonomy" id="2547811"/>
    <lineage>
        <taxon>Bacteria</taxon>
        <taxon>Bacillati</taxon>
        <taxon>Bacillota</taxon>
        <taxon>Bacilli</taxon>
        <taxon>Bacillales</taxon>
        <taxon>Bacillaceae</taxon>
        <taxon>Bacillus</taxon>
    </lineage>
</organism>
<dbReference type="Gene3D" id="3.10.180.10">
    <property type="entry name" value="2,3-Dihydroxybiphenyl 1,2-Dioxygenase, domain 1"/>
    <property type="match status" value="1"/>
</dbReference>
<dbReference type="CDD" id="cd06588">
    <property type="entry name" value="PhnB_like"/>
    <property type="match status" value="1"/>
</dbReference>
<keyword evidence="3" id="KW-1185">Reference proteome</keyword>
<evidence type="ECO:0000259" key="1">
    <source>
        <dbReference type="Pfam" id="PF06983"/>
    </source>
</evidence>
<dbReference type="InterPro" id="IPR029068">
    <property type="entry name" value="Glyas_Bleomycin-R_OHBP_Dase"/>
</dbReference>
<dbReference type="PANTHER" id="PTHR33990">
    <property type="entry name" value="PROTEIN YJDN-RELATED"/>
    <property type="match status" value="1"/>
</dbReference>
<name>A0ABW8RJI2_9BACI</name>
<dbReference type="SUPFAM" id="SSF54593">
    <property type="entry name" value="Glyoxalase/Bleomycin resistance protein/Dihydroxybiphenyl dioxygenase"/>
    <property type="match status" value="1"/>
</dbReference>
<comment type="caution">
    <text evidence="2">The sequence shown here is derived from an EMBL/GenBank/DDBJ whole genome shotgun (WGS) entry which is preliminary data.</text>
</comment>
<dbReference type="EMBL" id="JBJHQH010000016">
    <property type="protein sequence ID" value="MFK9093658.1"/>
    <property type="molecule type" value="Genomic_DNA"/>
</dbReference>
<dbReference type="Proteomes" id="UP001623041">
    <property type="component" value="Unassembled WGS sequence"/>
</dbReference>
<reference evidence="2 3" key="1">
    <citation type="submission" date="2024-11" db="EMBL/GenBank/DDBJ databases">
        <authorList>
            <person name="Lucas J.A."/>
        </authorList>
    </citation>
    <scope>NUCLEOTIDE SEQUENCE [LARGE SCALE GENOMIC DNA]</scope>
    <source>
        <strain evidence="2 3">Z 5.4</strain>
    </source>
</reference>
<dbReference type="RefSeq" id="WP_406582160.1">
    <property type="nucleotide sequence ID" value="NZ_JBJHQH010000016.1"/>
</dbReference>
<dbReference type="Pfam" id="PF06983">
    <property type="entry name" value="3-dmu-9_3-mt"/>
    <property type="match status" value="1"/>
</dbReference>
<dbReference type="InterPro" id="IPR028973">
    <property type="entry name" value="PhnB-like"/>
</dbReference>
<evidence type="ECO:0000313" key="3">
    <source>
        <dbReference type="Proteomes" id="UP001623041"/>
    </source>
</evidence>
<sequence length="142" mass="16248">MSVDVYMNFNGNCREAVEFYAHVFGTEKPKIMSFGDSPQNPDYPLPEEAKNMVMHARLDIDGSNVMFSDVFPGMPFIEGNNITLSIVNENKDQIISYYDKLKEGGTVVMELQETFWSKCYGQVKDKFGILWQLNYDNGEMAM</sequence>
<gene>
    <name evidence="2" type="ORF">ACJEBI_19525</name>
</gene>
<protein>
    <submittedName>
        <fullName evidence="2">VOC family protein</fullName>
    </submittedName>
</protein>
<feature type="domain" description="PhnB-like" evidence="1">
    <location>
        <begin position="6"/>
        <end position="133"/>
    </location>
</feature>
<proteinExistence type="predicted"/>
<dbReference type="PANTHER" id="PTHR33990:SF1">
    <property type="entry name" value="PROTEIN YJDN"/>
    <property type="match status" value="1"/>
</dbReference>
<accession>A0ABW8RJI2</accession>